<dbReference type="InParanoid" id="A0A212FN89"/>
<dbReference type="GO" id="GO:0004586">
    <property type="term" value="F:ornithine decarboxylase activity"/>
    <property type="evidence" value="ECO:0007669"/>
    <property type="project" value="UniProtKB-EC"/>
</dbReference>
<evidence type="ECO:0000256" key="7">
    <source>
        <dbReference type="ARBA" id="ARBA00034138"/>
    </source>
</evidence>
<dbReference type="InterPro" id="IPR022644">
    <property type="entry name" value="De-COase2_N"/>
</dbReference>
<dbReference type="KEGG" id="dpl:KGM_203555A"/>
<keyword evidence="4" id="KW-0620">Polyamine biosynthesis</keyword>
<evidence type="ECO:0000313" key="12">
    <source>
        <dbReference type="Proteomes" id="UP000007151"/>
    </source>
</evidence>
<accession>A0A212FN89</accession>
<comment type="caution">
    <text evidence="11">The sequence shown here is derived from an EMBL/GenBank/DDBJ whole genome shotgun (WGS) entry which is preliminary data.</text>
</comment>
<evidence type="ECO:0000256" key="1">
    <source>
        <dbReference type="ARBA" id="ARBA00001933"/>
    </source>
</evidence>
<dbReference type="PROSITE" id="PS00878">
    <property type="entry name" value="ODR_DC_2_1"/>
    <property type="match status" value="1"/>
</dbReference>
<dbReference type="GO" id="GO:0005737">
    <property type="term" value="C:cytoplasm"/>
    <property type="evidence" value="ECO:0007669"/>
    <property type="project" value="TreeGrafter"/>
</dbReference>
<gene>
    <name evidence="11" type="ORF">KGM_203555A</name>
</gene>
<evidence type="ECO:0000256" key="5">
    <source>
        <dbReference type="ARBA" id="ARBA00023239"/>
    </source>
</evidence>
<comment type="similarity">
    <text evidence="2">Belongs to the Orn/Lys/Arg decarboxylase class-II family.</text>
</comment>
<sequence length="123" mass="13793">MYPQLTLVDWPALTHLTPAPHHNRTMKVTEQHVTVMKGPWSPASVARDTVDRGHEEPFYVMDLGEVVQRYNTWKELMPRVEPFYAVKCNDDRLLVSTLAALGAGFDCASKAEIELVTSLGVTP</sequence>
<comment type="catalytic activity">
    <reaction evidence="9">
        <text>L-ornithine + H(+) = putrescine + CO2</text>
        <dbReference type="Rhea" id="RHEA:22964"/>
        <dbReference type="ChEBI" id="CHEBI:15378"/>
        <dbReference type="ChEBI" id="CHEBI:16526"/>
        <dbReference type="ChEBI" id="CHEBI:46911"/>
        <dbReference type="ChEBI" id="CHEBI:326268"/>
        <dbReference type="EC" id="4.1.1.17"/>
    </reaction>
</comment>
<comment type="cofactor">
    <cofactor evidence="1">
        <name>pyridoxal 5'-phosphate</name>
        <dbReference type="ChEBI" id="CHEBI:597326"/>
    </cofactor>
</comment>
<evidence type="ECO:0000256" key="8">
    <source>
        <dbReference type="ARBA" id="ARBA00046672"/>
    </source>
</evidence>
<evidence type="ECO:0000256" key="3">
    <source>
        <dbReference type="ARBA" id="ARBA00022898"/>
    </source>
</evidence>
<dbReference type="PRINTS" id="PR01179">
    <property type="entry name" value="ODADCRBXLASE"/>
</dbReference>
<keyword evidence="12" id="KW-1185">Reference proteome</keyword>
<keyword evidence="3" id="KW-0663">Pyridoxal phosphate</keyword>
<keyword evidence="5" id="KW-0456">Lyase</keyword>
<evidence type="ECO:0000256" key="2">
    <source>
        <dbReference type="ARBA" id="ARBA00008872"/>
    </source>
</evidence>
<evidence type="ECO:0000256" key="6">
    <source>
        <dbReference type="ARBA" id="ARBA00034115"/>
    </source>
</evidence>
<dbReference type="InterPro" id="IPR022653">
    <property type="entry name" value="De-COase2_pyr-phos_BS"/>
</dbReference>
<dbReference type="Proteomes" id="UP000007151">
    <property type="component" value="Unassembled WGS sequence"/>
</dbReference>
<feature type="non-terminal residue" evidence="11">
    <location>
        <position position="123"/>
    </location>
</feature>
<dbReference type="PANTHER" id="PTHR11482:SF6">
    <property type="entry name" value="ORNITHINE DECARBOXYLASE 1-RELATED"/>
    <property type="match status" value="1"/>
</dbReference>
<dbReference type="PRINTS" id="PR01182">
    <property type="entry name" value="ORNDCRBXLASE"/>
</dbReference>
<dbReference type="InterPro" id="IPR002433">
    <property type="entry name" value="Orn_de-COase"/>
</dbReference>
<dbReference type="SUPFAM" id="SSF51419">
    <property type="entry name" value="PLP-binding barrel"/>
    <property type="match status" value="1"/>
</dbReference>
<dbReference type="STRING" id="278856.A0A212FN89"/>
<evidence type="ECO:0000256" key="9">
    <source>
        <dbReference type="ARBA" id="ARBA00049127"/>
    </source>
</evidence>
<reference evidence="11 12" key="1">
    <citation type="journal article" date="2011" name="Cell">
        <title>The monarch butterfly genome yields insights into long-distance migration.</title>
        <authorList>
            <person name="Zhan S."/>
            <person name="Merlin C."/>
            <person name="Boore J.L."/>
            <person name="Reppert S.M."/>
        </authorList>
    </citation>
    <scope>NUCLEOTIDE SEQUENCE [LARGE SCALE GENOMIC DNA]</scope>
    <source>
        <strain evidence="11">F-2</strain>
    </source>
</reference>
<dbReference type="eggNOG" id="KOG0622">
    <property type="taxonomic scope" value="Eukaryota"/>
</dbReference>
<comment type="pathway">
    <text evidence="6">Amine and polyamine biosynthesis; putrescine biosynthesis via L-ornithine pathway; putrescine from L-ornithine: step 1/1.</text>
</comment>
<evidence type="ECO:0000256" key="4">
    <source>
        <dbReference type="ARBA" id="ARBA00023115"/>
    </source>
</evidence>
<dbReference type="EMBL" id="AGBW02007115">
    <property type="protein sequence ID" value="OWR55169.1"/>
    <property type="molecule type" value="Genomic_DNA"/>
</dbReference>
<evidence type="ECO:0000259" key="10">
    <source>
        <dbReference type="Pfam" id="PF02784"/>
    </source>
</evidence>
<proteinExistence type="inferred from homology"/>
<protein>
    <recommendedName>
        <fullName evidence="7">ornithine decarboxylase</fullName>
        <ecNumber evidence="7">4.1.1.17</ecNumber>
    </recommendedName>
</protein>
<dbReference type="GO" id="GO:0033387">
    <property type="term" value="P:putrescine biosynthetic process from arginine, via ornithine"/>
    <property type="evidence" value="ECO:0007669"/>
    <property type="project" value="TreeGrafter"/>
</dbReference>
<dbReference type="PANTHER" id="PTHR11482">
    <property type="entry name" value="ARGININE/DIAMINOPIMELATE/ORNITHINE DECARBOXYLASE"/>
    <property type="match status" value="1"/>
</dbReference>
<dbReference type="InterPro" id="IPR029066">
    <property type="entry name" value="PLP-binding_barrel"/>
</dbReference>
<dbReference type="InterPro" id="IPR000183">
    <property type="entry name" value="Orn/DAP/Arg_de-COase"/>
</dbReference>
<name>A0A212FN89_DANPL</name>
<feature type="domain" description="Orn/DAP/Arg decarboxylase 2 N-terminal" evidence="10">
    <location>
        <begin position="63"/>
        <end position="123"/>
    </location>
</feature>
<dbReference type="AlphaFoldDB" id="A0A212FN89"/>
<dbReference type="Gene3D" id="3.20.20.10">
    <property type="entry name" value="Alanine racemase"/>
    <property type="match status" value="1"/>
</dbReference>
<dbReference type="Pfam" id="PF02784">
    <property type="entry name" value="Orn_Arg_deC_N"/>
    <property type="match status" value="1"/>
</dbReference>
<dbReference type="EC" id="4.1.1.17" evidence="7"/>
<evidence type="ECO:0000313" key="11">
    <source>
        <dbReference type="EMBL" id="OWR55169.1"/>
    </source>
</evidence>
<organism evidence="11 12">
    <name type="scientific">Danaus plexippus plexippus</name>
    <dbReference type="NCBI Taxonomy" id="278856"/>
    <lineage>
        <taxon>Eukaryota</taxon>
        <taxon>Metazoa</taxon>
        <taxon>Ecdysozoa</taxon>
        <taxon>Arthropoda</taxon>
        <taxon>Hexapoda</taxon>
        <taxon>Insecta</taxon>
        <taxon>Pterygota</taxon>
        <taxon>Neoptera</taxon>
        <taxon>Endopterygota</taxon>
        <taxon>Lepidoptera</taxon>
        <taxon>Glossata</taxon>
        <taxon>Ditrysia</taxon>
        <taxon>Papilionoidea</taxon>
        <taxon>Nymphalidae</taxon>
        <taxon>Danainae</taxon>
        <taxon>Danaini</taxon>
        <taxon>Danaina</taxon>
        <taxon>Danaus</taxon>
        <taxon>Danaus</taxon>
    </lineage>
</organism>
<comment type="subunit">
    <text evidence="8">Homodimer. Only the dimer is catalytically active, as the active sites are constructed of residues from both monomers.</text>
</comment>